<evidence type="ECO:0000256" key="1">
    <source>
        <dbReference type="SAM" id="Phobius"/>
    </source>
</evidence>
<reference evidence="2 3" key="1">
    <citation type="submission" date="2023-03" db="EMBL/GenBank/DDBJ databases">
        <title>Novel Species.</title>
        <authorList>
            <person name="Ma S."/>
        </authorList>
    </citation>
    <scope>NUCLEOTIDE SEQUENCE [LARGE SCALE GENOMIC DNA]</scope>
    <source>
        <strain evidence="2 3">B11</strain>
    </source>
</reference>
<keyword evidence="1" id="KW-0812">Transmembrane</keyword>
<proteinExistence type="predicted"/>
<keyword evidence="3" id="KW-1185">Reference proteome</keyword>
<gene>
    <name evidence="2" type="ORF">QBE54_06365</name>
</gene>
<feature type="transmembrane region" description="Helical" evidence="1">
    <location>
        <begin position="35"/>
        <end position="54"/>
    </location>
</feature>
<keyword evidence="1" id="KW-1133">Transmembrane helix</keyword>
<accession>A0ABZ2Y879</accession>
<dbReference type="Proteomes" id="UP001461341">
    <property type="component" value="Chromosome"/>
</dbReference>
<name>A0ABZ2Y879_9BACT</name>
<sequence>MRILPFKSNLWDRIFIGVVIMFAVHLLWVRFVEQFIPLYVATIATLIFLGMLIVTG</sequence>
<evidence type="ECO:0000313" key="2">
    <source>
        <dbReference type="EMBL" id="WZL75224.1"/>
    </source>
</evidence>
<protein>
    <submittedName>
        <fullName evidence="2">Uncharacterized protein</fullName>
    </submittedName>
</protein>
<evidence type="ECO:0000313" key="3">
    <source>
        <dbReference type="Proteomes" id="UP001461341"/>
    </source>
</evidence>
<keyword evidence="1" id="KW-0472">Membrane</keyword>
<feature type="transmembrane region" description="Helical" evidence="1">
    <location>
        <begin position="12"/>
        <end position="29"/>
    </location>
</feature>
<organism evidence="2 3">
    <name type="scientific">Thermatribacter velox</name>
    <dbReference type="NCBI Taxonomy" id="3039681"/>
    <lineage>
        <taxon>Bacteria</taxon>
        <taxon>Pseudomonadati</taxon>
        <taxon>Atribacterota</taxon>
        <taxon>Atribacteria</taxon>
        <taxon>Atribacterales</taxon>
        <taxon>Thermatribacteraceae</taxon>
        <taxon>Thermatribacter</taxon>
    </lineage>
</organism>
<dbReference type="EMBL" id="CP121689">
    <property type="protein sequence ID" value="WZL75224.1"/>
    <property type="molecule type" value="Genomic_DNA"/>
</dbReference>
<dbReference type="RefSeq" id="WP_369017370.1">
    <property type="nucleotide sequence ID" value="NZ_CP121689.1"/>
</dbReference>